<dbReference type="Gene3D" id="3.10.200.10">
    <property type="entry name" value="Alpha carbonic anhydrase"/>
    <property type="match status" value="1"/>
</dbReference>
<dbReference type="PROSITE" id="PS51144">
    <property type="entry name" value="ALPHA_CA_2"/>
    <property type="match status" value="1"/>
</dbReference>
<reference evidence="5" key="1">
    <citation type="journal article" date="2014" name="Science">
        <title>Nonhuman genetics. Genomic basis for the convergent evolution of electric organs.</title>
        <authorList>
            <person name="Gallant J.R."/>
            <person name="Traeger L.L."/>
            <person name="Volkening J.D."/>
            <person name="Moffett H."/>
            <person name="Chen P.H."/>
            <person name="Novina C.D."/>
            <person name="Phillips G.N.Jr."/>
            <person name="Anand R."/>
            <person name="Wells G.B."/>
            <person name="Pinch M."/>
            <person name="Guth R."/>
            <person name="Unguez G.A."/>
            <person name="Albert J.S."/>
            <person name="Zakon H.H."/>
            <person name="Samanta M.P."/>
            <person name="Sussman M.R."/>
        </authorList>
    </citation>
    <scope>NUCLEOTIDE SEQUENCE [LARGE SCALE GENOMIC DNA]</scope>
</reference>
<evidence type="ECO:0000259" key="3">
    <source>
        <dbReference type="PROSITE" id="PS51144"/>
    </source>
</evidence>
<name>A0A4W4GSM2_ELEEL</name>
<evidence type="ECO:0000313" key="5">
    <source>
        <dbReference type="Proteomes" id="UP000314983"/>
    </source>
</evidence>
<dbReference type="AlphaFoldDB" id="A0A4W4GSM2"/>
<dbReference type="PANTHER" id="PTHR18952">
    <property type="entry name" value="CARBONIC ANHYDRASE"/>
    <property type="match status" value="1"/>
</dbReference>
<feature type="region of interest" description="Disordered" evidence="2">
    <location>
        <begin position="1"/>
        <end position="22"/>
    </location>
</feature>
<dbReference type="InterPro" id="IPR001148">
    <property type="entry name" value="CA_dom"/>
</dbReference>
<comment type="similarity">
    <text evidence="1">Belongs to the alpha-carbonic anhydrase family.</text>
</comment>
<reference evidence="4" key="5">
    <citation type="submission" date="2025-09" db="UniProtKB">
        <authorList>
            <consortium name="Ensembl"/>
        </authorList>
    </citation>
    <scope>IDENTIFICATION</scope>
</reference>
<keyword evidence="5" id="KW-1185">Reference proteome</keyword>
<dbReference type="InterPro" id="IPR036398">
    <property type="entry name" value="CA_dom_sf"/>
</dbReference>
<protein>
    <recommendedName>
        <fullName evidence="3">Alpha-carbonic anhydrase domain-containing protein</fullName>
    </recommendedName>
</protein>
<dbReference type="Ensembl" id="ENSEEET00000039660.2">
    <property type="protein sequence ID" value="ENSEEEP00000039209.2"/>
    <property type="gene ID" value="ENSEEEG00000018563.2"/>
</dbReference>
<evidence type="ECO:0000313" key="4">
    <source>
        <dbReference type="Ensembl" id="ENSEEEP00000039209.2"/>
    </source>
</evidence>
<dbReference type="Pfam" id="PF00194">
    <property type="entry name" value="Carb_anhydrase"/>
    <property type="match status" value="1"/>
</dbReference>
<gene>
    <name evidence="4" type="primary">CA7</name>
</gene>
<dbReference type="PANTHER" id="PTHR18952:SF124">
    <property type="entry name" value="CARBONIC ANHYDRASE 7"/>
    <property type="match status" value="1"/>
</dbReference>
<evidence type="ECO:0000256" key="1">
    <source>
        <dbReference type="ARBA" id="ARBA00010718"/>
    </source>
</evidence>
<evidence type="ECO:0000256" key="2">
    <source>
        <dbReference type="SAM" id="MobiDB-lite"/>
    </source>
</evidence>
<dbReference type="GO" id="GO:0004089">
    <property type="term" value="F:carbonate dehydratase activity"/>
    <property type="evidence" value="ECO:0007669"/>
    <property type="project" value="InterPro"/>
</dbReference>
<accession>A0A4W4GSM2</accession>
<feature type="domain" description="Alpha-carbonic anhydrase" evidence="3">
    <location>
        <begin position="4"/>
        <end position="83"/>
    </location>
</feature>
<sequence length="83" mass="9124">MTGNQWGYGEEDGPSSWYKDYPIAEGARQSPINIAPEEAVYDHGLPPISLHYDNCTSTNISNNGHSVVVEFDDVDDRSGLPLL</sequence>
<reference evidence="4" key="4">
    <citation type="submission" date="2025-08" db="UniProtKB">
        <authorList>
            <consortium name="Ensembl"/>
        </authorList>
    </citation>
    <scope>IDENTIFICATION</scope>
</reference>
<organism evidence="4 5">
    <name type="scientific">Electrophorus electricus</name>
    <name type="common">Electric eel</name>
    <name type="synonym">Gymnotus electricus</name>
    <dbReference type="NCBI Taxonomy" id="8005"/>
    <lineage>
        <taxon>Eukaryota</taxon>
        <taxon>Metazoa</taxon>
        <taxon>Chordata</taxon>
        <taxon>Craniata</taxon>
        <taxon>Vertebrata</taxon>
        <taxon>Euteleostomi</taxon>
        <taxon>Actinopterygii</taxon>
        <taxon>Neopterygii</taxon>
        <taxon>Teleostei</taxon>
        <taxon>Ostariophysi</taxon>
        <taxon>Gymnotiformes</taxon>
        <taxon>Gymnotoidei</taxon>
        <taxon>Gymnotidae</taxon>
        <taxon>Electrophorus</taxon>
    </lineage>
</organism>
<reference evidence="5" key="2">
    <citation type="journal article" date="2017" name="Sci. Adv.">
        <title>A tail of two voltages: Proteomic comparison of the three electric organs of the electric eel.</title>
        <authorList>
            <person name="Traeger L.L."/>
            <person name="Sabat G."/>
            <person name="Barrett-Wilt G.A."/>
            <person name="Wells G.B."/>
            <person name="Sussman M.R."/>
        </authorList>
    </citation>
    <scope>NUCLEOTIDE SEQUENCE [LARGE SCALE GENOMIC DNA]</scope>
</reference>
<dbReference type="SUPFAM" id="SSF51069">
    <property type="entry name" value="Carbonic anhydrase"/>
    <property type="match status" value="1"/>
</dbReference>
<dbReference type="GO" id="GO:0005737">
    <property type="term" value="C:cytoplasm"/>
    <property type="evidence" value="ECO:0007669"/>
    <property type="project" value="TreeGrafter"/>
</dbReference>
<proteinExistence type="inferred from homology"/>
<dbReference type="GO" id="GO:0008270">
    <property type="term" value="F:zinc ion binding"/>
    <property type="evidence" value="ECO:0007669"/>
    <property type="project" value="InterPro"/>
</dbReference>
<reference evidence="4" key="3">
    <citation type="submission" date="2020-05" db="EMBL/GenBank/DDBJ databases">
        <title>Electrophorus electricus (electric eel) genome, fEleEle1, primary haplotype.</title>
        <authorList>
            <person name="Myers G."/>
            <person name="Meyer A."/>
            <person name="Fedrigo O."/>
            <person name="Formenti G."/>
            <person name="Rhie A."/>
            <person name="Tracey A."/>
            <person name="Sims Y."/>
            <person name="Jarvis E.D."/>
        </authorList>
    </citation>
    <scope>NUCLEOTIDE SEQUENCE [LARGE SCALE GENOMIC DNA]</scope>
</reference>
<dbReference type="GO" id="GO:0051453">
    <property type="term" value="P:regulation of intracellular pH"/>
    <property type="evidence" value="ECO:0007669"/>
    <property type="project" value="TreeGrafter"/>
</dbReference>
<dbReference type="GeneTree" id="ENSGT00940000159757"/>
<dbReference type="Proteomes" id="UP000314983">
    <property type="component" value="Chromosome 21"/>
</dbReference>
<dbReference type="InterPro" id="IPR023561">
    <property type="entry name" value="Carbonic_anhydrase_a-class"/>
</dbReference>